<proteinExistence type="predicted"/>
<name>A0AAE0Y394_9GAST</name>
<accession>A0AAE0Y394</accession>
<keyword evidence="2" id="KW-1185">Reference proteome</keyword>
<comment type="caution">
    <text evidence="1">The sequence shown here is derived from an EMBL/GenBank/DDBJ whole genome shotgun (WGS) entry which is preliminary data.</text>
</comment>
<dbReference type="EMBL" id="JAWDGP010007002">
    <property type="protein sequence ID" value="KAK3731398.1"/>
    <property type="molecule type" value="Genomic_DNA"/>
</dbReference>
<protein>
    <submittedName>
        <fullName evidence="1">Uncharacterized protein</fullName>
    </submittedName>
</protein>
<dbReference type="Proteomes" id="UP001283361">
    <property type="component" value="Unassembled WGS sequence"/>
</dbReference>
<sequence>MTLVLSAGPQRQGVYSLIAFIKQFRQHRFKATGLCGCRPRTIDLKLELWLTLWLTLWLELWPELWLELARTVASFDLCHRGTRWNLKSRPVEILVRRSSPRPNLNVNLGIMCRELPFFLVPRFLGNRI</sequence>
<dbReference type="AlphaFoldDB" id="A0AAE0Y394"/>
<evidence type="ECO:0000313" key="2">
    <source>
        <dbReference type="Proteomes" id="UP001283361"/>
    </source>
</evidence>
<organism evidence="1 2">
    <name type="scientific">Elysia crispata</name>
    <name type="common">lettuce slug</name>
    <dbReference type="NCBI Taxonomy" id="231223"/>
    <lineage>
        <taxon>Eukaryota</taxon>
        <taxon>Metazoa</taxon>
        <taxon>Spiralia</taxon>
        <taxon>Lophotrochozoa</taxon>
        <taxon>Mollusca</taxon>
        <taxon>Gastropoda</taxon>
        <taxon>Heterobranchia</taxon>
        <taxon>Euthyneura</taxon>
        <taxon>Panpulmonata</taxon>
        <taxon>Sacoglossa</taxon>
        <taxon>Placobranchoidea</taxon>
        <taxon>Plakobranchidae</taxon>
        <taxon>Elysia</taxon>
    </lineage>
</organism>
<gene>
    <name evidence="1" type="ORF">RRG08_028402</name>
</gene>
<evidence type="ECO:0000313" key="1">
    <source>
        <dbReference type="EMBL" id="KAK3731398.1"/>
    </source>
</evidence>
<reference evidence="1" key="1">
    <citation type="journal article" date="2023" name="G3 (Bethesda)">
        <title>A reference genome for the long-term kleptoplast-retaining sea slug Elysia crispata morphotype clarki.</title>
        <authorList>
            <person name="Eastman K.E."/>
            <person name="Pendleton A.L."/>
            <person name="Shaikh M.A."/>
            <person name="Suttiyut T."/>
            <person name="Ogas R."/>
            <person name="Tomko P."/>
            <person name="Gavelis G."/>
            <person name="Widhalm J.R."/>
            <person name="Wisecaver J.H."/>
        </authorList>
    </citation>
    <scope>NUCLEOTIDE SEQUENCE</scope>
    <source>
        <strain evidence="1">ECLA1</strain>
    </source>
</reference>